<name>A0ABS4HEE9_9BACI</name>
<dbReference type="PROSITE" id="PS51352">
    <property type="entry name" value="THIOREDOXIN_2"/>
    <property type="match status" value="1"/>
</dbReference>
<proteinExistence type="predicted"/>
<feature type="transmembrane region" description="Helical" evidence="2">
    <location>
        <begin position="5"/>
        <end position="23"/>
    </location>
</feature>
<keyword evidence="2" id="KW-0472">Membrane</keyword>
<dbReference type="PANTHER" id="PTHR42852:SF13">
    <property type="entry name" value="PROTEIN DIPZ"/>
    <property type="match status" value="1"/>
</dbReference>
<dbReference type="PANTHER" id="PTHR42852">
    <property type="entry name" value="THIOL:DISULFIDE INTERCHANGE PROTEIN DSBE"/>
    <property type="match status" value="1"/>
</dbReference>
<dbReference type="CDD" id="cd02966">
    <property type="entry name" value="TlpA_like_family"/>
    <property type="match status" value="1"/>
</dbReference>
<dbReference type="InterPro" id="IPR013766">
    <property type="entry name" value="Thioredoxin_domain"/>
</dbReference>
<organism evidence="4 5">
    <name type="scientific">Virgibacillus litoralis</name>
    <dbReference type="NCBI Taxonomy" id="578221"/>
    <lineage>
        <taxon>Bacteria</taxon>
        <taxon>Bacillati</taxon>
        <taxon>Bacillota</taxon>
        <taxon>Bacilli</taxon>
        <taxon>Bacillales</taxon>
        <taxon>Bacillaceae</taxon>
        <taxon>Virgibacillus</taxon>
    </lineage>
</organism>
<keyword evidence="2" id="KW-0812">Transmembrane</keyword>
<evidence type="ECO:0000256" key="1">
    <source>
        <dbReference type="ARBA" id="ARBA00023157"/>
    </source>
</evidence>
<dbReference type="Pfam" id="PF00578">
    <property type="entry name" value="AhpC-TSA"/>
    <property type="match status" value="1"/>
</dbReference>
<reference evidence="4 5" key="1">
    <citation type="submission" date="2021-03" db="EMBL/GenBank/DDBJ databases">
        <title>Genomic Encyclopedia of Type Strains, Phase IV (KMG-IV): sequencing the most valuable type-strain genomes for metagenomic binning, comparative biology and taxonomic classification.</title>
        <authorList>
            <person name="Goeker M."/>
        </authorList>
    </citation>
    <scope>NUCLEOTIDE SEQUENCE [LARGE SCALE GENOMIC DNA]</scope>
    <source>
        <strain evidence="4 5">DSM 21085</strain>
    </source>
</reference>
<gene>
    <name evidence="4" type="ORF">J2Z82_002165</name>
</gene>
<protein>
    <submittedName>
        <fullName evidence="4">Thiol-disulfide isomerase/thioredoxin</fullName>
    </submittedName>
</protein>
<feature type="domain" description="Thioredoxin" evidence="3">
    <location>
        <begin position="53"/>
        <end position="193"/>
    </location>
</feature>
<dbReference type="InterPro" id="IPR050553">
    <property type="entry name" value="Thioredoxin_ResA/DsbE_sf"/>
</dbReference>
<keyword evidence="4" id="KW-0413">Isomerase</keyword>
<keyword evidence="1" id="KW-1015">Disulfide bond</keyword>
<keyword evidence="5" id="KW-1185">Reference proteome</keyword>
<dbReference type="EMBL" id="JAGGKK010000010">
    <property type="protein sequence ID" value="MBP1949228.1"/>
    <property type="molecule type" value="Genomic_DNA"/>
</dbReference>
<dbReference type="GO" id="GO:0016853">
    <property type="term" value="F:isomerase activity"/>
    <property type="evidence" value="ECO:0007669"/>
    <property type="project" value="UniProtKB-KW"/>
</dbReference>
<comment type="caution">
    <text evidence="4">The sequence shown here is derived from an EMBL/GenBank/DDBJ whole genome shotgun (WGS) entry which is preliminary data.</text>
</comment>
<keyword evidence="2" id="KW-1133">Transmembrane helix</keyword>
<evidence type="ECO:0000313" key="5">
    <source>
        <dbReference type="Proteomes" id="UP001519328"/>
    </source>
</evidence>
<dbReference type="SUPFAM" id="SSF52833">
    <property type="entry name" value="Thioredoxin-like"/>
    <property type="match status" value="1"/>
</dbReference>
<dbReference type="RefSeq" id="WP_209480743.1">
    <property type="nucleotide sequence ID" value="NZ_JAGGKK010000010.1"/>
</dbReference>
<accession>A0ABS4HEE9</accession>
<evidence type="ECO:0000256" key="2">
    <source>
        <dbReference type="SAM" id="Phobius"/>
    </source>
</evidence>
<dbReference type="Gene3D" id="3.40.30.10">
    <property type="entry name" value="Glutaredoxin"/>
    <property type="match status" value="1"/>
</dbReference>
<dbReference type="InterPro" id="IPR000866">
    <property type="entry name" value="AhpC/TSA"/>
</dbReference>
<dbReference type="InterPro" id="IPR036249">
    <property type="entry name" value="Thioredoxin-like_sf"/>
</dbReference>
<evidence type="ECO:0000313" key="4">
    <source>
        <dbReference type="EMBL" id="MBP1949228.1"/>
    </source>
</evidence>
<evidence type="ECO:0000259" key="3">
    <source>
        <dbReference type="PROSITE" id="PS51352"/>
    </source>
</evidence>
<sequence length="193" mass="21425">MIKKILGIVVLVTLSFIVIVGLVDNNTNKTSGSGTTENNAEGAGIVAPGQTGIKPGKMAPDFELQTLSGDTFKLSDLRGKKVILNFWASWCNPCKEEMPVMQKFYEAHKDEVEVIAVNLTGNEVGVKAARDYINKHNYTYTIPLDKDLDAREKYDVSIIPTTYFIGTDGKIQQPHKSGPMTYEYMTKMLDKLK</sequence>
<dbReference type="Proteomes" id="UP001519328">
    <property type="component" value="Unassembled WGS sequence"/>
</dbReference>